<keyword evidence="2" id="KW-0677">Repeat</keyword>
<dbReference type="InterPro" id="IPR019775">
    <property type="entry name" value="WD40_repeat_CS"/>
</dbReference>
<dbReference type="InterPro" id="IPR036322">
    <property type="entry name" value="WD40_repeat_dom_sf"/>
</dbReference>
<evidence type="ECO:0000313" key="8">
    <source>
        <dbReference type="EMBL" id="KAF7837811.1"/>
    </source>
</evidence>
<dbReference type="PANTHER" id="PTHR35549:SF2">
    <property type="entry name" value="TRANSDUCIN_WD40 REPEAT-LIKE SUPERFAMILY PROTEIN"/>
    <property type="match status" value="1"/>
</dbReference>
<keyword evidence="1 3" id="KW-0853">WD repeat</keyword>
<dbReference type="OrthoDB" id="6262491at2759"/>
<dbReference type="Pfam" id="PF23654">
    <property type="entry name" value="ARM_LIN_2nd"/>
    <property type="match status" value="1"/>
</dbReference>
<evidence type="ECO:0000256" key="3">
    <source>
        <dbReference type="PROSITE-ProRule" id="PRU00221"/>
    </source>
</evidence>
<evidence type="ECO:0000259" key="7">
    <source>
        <dbReference type="Pfam" id="PF23654"/>
    </source>
</evidence>
<dbReference type="EMBL" id="JAAIUW010000003">
    <property type="protein sequence ID" value="KAF7837811.1"/>
    <property type="molecule type" value="Genomic_DNA"/>
</dbReference>
<gene>
    <name evidence="8" type="ORF">G2W53_006293</name>
</gene>
<evidence type="ECO:0000259" key="5">
    <source>
        <dbReference type="Pfam" id="PF23568"/>
    </source>
</evidence>
<feature type="repeat" description="WD" evidence="3">
    <location>
        <begin position="1150"/>
        <end position="1191"/>
    </location>
</feature>
<dbReference type="InterPro" id="IPR056512">
    <property type="entry name" value="LIN_N"/>
</dbReference>
<dbReference type="Pfam" id="PF23628">
    <property type="entry name" value="ARM_LIN_C"/>
    <property type="match status" value="1"/>
</dbReference>
<feature type="region of interest" description="Disordered" evidence="4">
    <location>
        <begin position="430"/>
        <end position="454"/>
    </location>
</feature>
<accession>A0A835CDU9</accession>
<dbReference type="PROSITE" id="PS50294">
    <property type="entry name" value="WD_REPEATS_REGION"/>
    <property type="match status" value="1"/>
</dbReference>
<reference evidence="8" key="1">
    <citation type="submission" date="2020-09" db="EMBL/GenBank/DDBJ databases">
        <title>Genome-Enabled Discovery of Anthraquinone Biosynthesis in Senna tora.</title>
        <authorList>
            <person name="Kang S.-H."/>
            <person name="Pandey R.P."/>
            <person name="Lee C.-M."/>
            <person name="Sim J.-S."/>
            <person name="Jeong J.-T."/>
            <person name="Choi B.-S."/>
            <person name="Jung M."/>
            <person name="Ginzburg D."/>
            <person name="Zhao K."/>
            <person name="Won S.Y."/>
            <person name="Oh T.-J."/>
            <person name="Yu Y."/>
            <person name="Kim N.-H."/>
            <person name="Lee O.R."/>
            <person name="Lee T.-H."/>
            <person name="Bashyal P."/>
            <person name="Kim T.-S."/>
            <person name="Lee W.-H."/>
            <person name="Kawkins C."/>
            <person name="Kim C.-K."/>
            <person name="Kim J.S."/>
            <person name="Ahn B.O."/>
            <person name="Rhee S.Y."/>
            <person name="Sohng J.K."/>
        </authorList>
    </citation>
    <scope>NUCLEOTIDE SEQUENCE</scope>
    <source>
        <tissue evidence="8">Leaf</tissue>
    </source>
</reference>
<name>A0A835CDU9_9FABA</name>
<dbReference type="InterPro" id="IPR016024">
    <property type="entry name" value="ARM-type_fold"/>
</dbReference>
<protein>
    <submittedName>
        <fullName evidence="8">Putative E3 ubiquitin-protein ligase LIN-1</fullName>
    </submittedName>
</protein>
<dbReference type="PROSITE" id="PS50082">
    <property type="entry name" value="WD_REPEATS_2"/>
    <property type="match status" value="2"/>
</dbReference>
<dbReference type="InterPro" id="IPR015943">
    <property type="entry name" value="WD40/YVTN_repeat-like_dom_sf"/>
</dbReference>
<evidence type="ECO:0000313" key="9">
    <source>
        <dbReference type="Proteomes" id="UP000634136"/>
    </source>
</evidence>
<feature type="domain" description="Putative E3 ubiquitin-protein ligase LIN ARM-like" evidence="6">
    <location>
        <begin position="779"/>
        <end position="1130"/>
    </location>
</feature>
<evidence type="ECO:0000256" key="1">
    <source>
        <dbReference type="ARBA" id="ARBA00022574"/>
    </source>
</evidence>
<dbReference type="InterPro" id="IPR001680">
    <property type="entry name" value="WD40_rpt"/>
</dbReference>
<dbReference type="SUPFAM" id="SSF50978">
    <property type="entry name" value="WD40 repeat-like"/>
    <property type="match status" value="1"/>
</dbReference>
<organism evidence="8 9">
    <name type="scientific">Senna tora</name>
    <dbReference type="NCBI Taxonomy" id="362788"/>
    <lineage>
        <taxon>Eukaryota</taxon>
        <taxon>Viridiplantae</taxon>
        <taxon>Streptophyta</taxon>
        <taxon>Embryophyta</taxon>
        <taxon>Tracheophyta</taxon>
        <taxon>Spermatophyta</taxon>
        <taxon>Magnoliopsida</taxon>
        <taxon>eudicotyledons</taxon>
        <taxon>Gunneridae</taxon>
        <taxon>Pentapetalae</taxon>
        <taxon>rosids</taxon>
        <taxon>fabids</taxon>
        <taxon>Fabales</taxon>
        <taxon>Fabaceae</taxon>
        <taxon>Caesalpinioideae</taxon>
        <taxon>Cassia clade</taxon>
        <taxon>Senna</taxon>
    </lineage>
</organism>
<dbReference type="SUPFAM" id="SSF101148">
    <property type="entry name" value="Plant invertase/pectin methylesterase inhibitor"/>
    <property type="match status" value="1"/>
</dbReference>
<dbReference type="Gene3D" id="1.25.10.10">
    <property type="entry name" value="Leucine-rich Repeat Variant"/>
    <property type="match status" value="1"/>
</dbReference>
<feature type="domain" description="Putative E3 ubiquitin-protein ligase LIN ARM repeats" evidence="7">
    <location>
        <begin position="613"/>
        <end position="777"/>
    </location>
</feature>
<evidence type="ECO:0000256" key="4">
    <source>
        <dbReference type="SAM" id="MobiDB-lite"/>
    </source>
</evidence>
<dbReference type="PROSITE" id="PS00678">
    <property type="entry name" value="WD_REPEATS_1"/>
    <property type="match status" value="1"/>
</dbReference>
<dbReference type="Gene3D" id="1.20.140.40">
    <property type="entry name" value="Invertase/pectin methylesterase inhibitor family protein"/>
    <property type="match status" value="1"/>
</dbReference>
<feature type="repeat" description="WD" evidence="3">
    <location>
        <begin position="1194"/>
        <end position="1227"/>
    </location>
</feature>
<dbReference type="InterPro" id="IPR056514">
    <property type="entry name" value="ARM_LIN_2nd"/>
</dbReference>
<dbReference type="Pfam" id="PF23568">
    <property type="entry name" value="ARM_LIN"/>
    <property type="match status" value="1"/>
</dbReference>
<dbReference type="InterPro" id="IPR035513">
    <property type="entry name" value="Invertase/methylesterase_inhib"/>
</dbReference>
<sequence>MTFLKEKRESEVPFVAQYSIAAGIAYASENKDKFNSLRHKTSDNELSEDYKLCAKHYHTALVNLKKAEMFLESEDFGEVNVSTVSAVKSLNECGSLMGRGFDETISKRHTDLIYVADIIFDTASVLLNTSSSVLSFITSISLQPYLKLSIFMPPNSNSSMISSSSSSHHSDMPDLKSIWVLITINKHIVEAIEKNEKTRNSLKLRCSSRLRIQKQEFFEFSEQQVLSNLYWAIDAIEAAIQTQEPEERSFRLSNTEQMLQVPAMLDEEGVTATVPNRYLLCCSYFYLSVVRKLRGDEWQAALHFLQAVLVSPRLVCTEFAPQLCETLFPSVFSAKNSQEDVNKAIRGMARRYKECLMYYRVMLYGDTPWWRRNGPNISRVSSDTAQHELRLQTCNNYEKIHPLDHLQEDEKNVVNDVMAHESKGFMNITKRKDHRKATSAQVQSKEHQKISSLKDMLKKAQSSKDFRDRRDLANMDDSKCHITYKIANEDDLQPEASDWKLHQNPLQELSYERNIVTFGSRRFTTSMRDLASTISEYGDIKCKFDVDNEIIEEELQLQKFHLFDHIAFTSPHKHRFSQRNLAESSERKLQRSSGPGSLREVCSHSGRDSISELAGPLERKISILHHSEALGNCVEDYIADIASIYDSLSGSSSCSTYDFLKDVILDELLMAISTSKEEKEIRASVSILTTIISRNKSIIEDIKKKGLKLYDLASALKQNVHEAAILIYLINPSPIDIKTLELLPTLMEIVCTSHHSYKSKSESLLLTPHAASLMIIEELVTSFDYATNNTHLAAISSPQVLGGLLEVARNDNLKEFFSLTTILIKCMQFDAQCRKYVSQFTPLAPFIQLLQTENNRAKHMALEFLHEILCIPRSSAISLLQRMQKEGGTNVMQILMLCVHQLQSDHQLLAANILLQLDTLNSHGKSVLSEEAVQVLLRGLASQESSEQILSASILSNLAGTYAWTGESYTSAWLLKKTGLTSPYRQNMIRNFNWLDQCLQDSSTDLWCSKIARYIISIGDSIFHALDRGLRSKIKKLSRDCLVAIAWLGCHISKSPDSLRYFACEILLGGIEQFLHPGMELEERLLACLCIYNYTSGKGMQKLIHFSEGVKESLRRLSNVTWMAEELHRVADYLLPNISRISCVHTQILEAGHNIGIAVSSLIFYKGLLFSGYYDGSIKVWDIRGHSATLVWDIKEHKKSVTCFSLSEPSDSLLSGSADKTIRVWKMIQRKLECIEVIAFKEPIHRLHAHGQTLFVITQGQGMKLVDESRTTINVFKGKHVKCMAAAAQGKFYAGCTDSSIQEYSMTYNREVEIKAPMRSWMKQNRPINSVVAYRDWLYSASRLVEGSTFQDWKRNGKPHISFRTEKGDSLVAMEVVEDFLYLISSSSTSNIQIWLRRTQKKVGRISAGSKITSLLSANDIILCGTEMGLIKLLNNRGGSLYRDKGQLQPIVTHYMFCIQI</sequence>
<dbReference type="SUPFAM" id="SSF48371">
    <property type="entry name" value="ARM repeat"/>
    <property type="match status" value="1"/>
</dbReference>
<evidence type="ECO:0000259" key="6">
    <source>
        <dbReference type="Pfam" id="PF23628"/>
    </source>
</evidence>
<feature type="region of interest" description="Disordered" evidence="4">
    <location>
        <begin position="579"/>
        <end position="604"/>
    </location>
</feature>
<comment type="caution">
    <text evidence="8">The sequence shown here is derived from an EMBL/GenBank/DDBJ whole genome shotgun (WGS) entry which is preliminary data.</text>
</comment>
<dbReference type="InterPro" id="IPR011989">
    <property type="entry name" value="ARM-like"/>
</dbReference>
<dbReference type="Proteomes" id="UP000634136">
    <property type="component" value="Unassembled WGS sequence"/>
</dbReference>
<proteinExistence type="predicted"/>
<feature type="domain" description="Putative E3 ubiquitin-protein ligase LIN N-terminal" evidence="5">
    <location>
        <begin position="181"/>
        <end position="331"/>
    </location>
</feature>
<dbReference type="SMART" id="SM00320">
    <property type="entry name" value="WD40"/>
    <property type="match status" value="4"/>
</dbReference>
<dbReference type="Pfam" id="PF00400">
    <property type="entry name" value="WD40"/>
    <property type="match status" value="2"/>
</dbReference>
<dbReference type="Gene3D" id="2.130.10.10">
    <property type="entry name" value="YVTN repeat-like/Quinoprotein amine dehydrogenase"/>
    <property type="match status" value="2"/>
</dbReference>
<evidence type="ECO:0000256" key="2">
    <source>
        <dbReference type="ARBA" id="ARBA00022737"/>
    </source>
</evidence>
<dbReference type="PANTHER" id="PTHR35549">
    <property type="entry name" value="OS04G0584500 PROTEIN"/>
    <property type="match status" value="1"/>
</dbReference>
<keyword evidence="9" id="KW-1185">Reference proteome</keyword>
<dbReference type="InterPro" id="IPR055566">
    <property type="entry name" value="ARM_LIN"/>
</dbReference>